<dbReference type="GO" id="GO:0008933">
    <property type="term" value="F:peptidoglycan lytic transglycosylase activity"/>
    <property type="evidence" value="ECO:0007669"/>
    <property type="project" value="TreeGrafter"/>
</dbReference>
<keyword evidence="3" id="KW-1185">Reference proteome</keyword>
<dbReference type="KEGG" id="cliz:G7Y31_03990"/>
<dbReference type="InterPro" id="IPR023346">
    <property type="entry name" value="Lysozyme-like_dom_sf"/>
</dbReference>
<organism evidence="2 3">
    <name type="scientific">Corynebacterium lizhenjunii</name>
    <dbReference type="NCBI Taxonomy" id="2709394"/>
    <lineage>
        <taxon>Bacteria</taxon>
        <taxon>Bacillati</taxon>
        <taxon>Actinomycetota</taxon>
        <taxon>Actinomycetes</taxon>
        <taxon>Mycobacteriales</taxon>
        <taxon>Corynebacteriaceae</taxon>
        <taxon>Corynebacterium</taxon>
    </lineage>
</organism>
<dbReference type="Gene3D" id="1.10.530.10">
    <property type="match status" value="1"/>
</dbReference>
<name>A0A7T0KFK7_9CORY</name>
<feature type="transmembrane region" description="Helical" evidence="1">
    <location>
        <begin position="12"/>
        <end position="32"/>
    </location>
</feature>
<keyword evidence="1" id="KW-0472">Membrane</keyword>
<evidence type="ECO:0008006" key="4">
    <source>
        <dbReference type="Google" id="ProtNLM"/>
    </source>
</evidence>
<reference evidence="2 3" key="1">
    <citation type="submission" date="2020-11" db="EMBL/GenBank/DDBJ databases">
        <title>Corynebacterium sp. ZJ-599.</title>
        <authorList>
            <person name="Zhou J."/>
        </authorList>
    </citation>
    <scope>NUCLEOTIDE SEQUENCE [LARGE SCALE GENOMIC DNA]</scope>
    <source>
        <strain evidence="2 3">ZJ-599</strain>
    </source>
</reference>
<dbReference type="PANTHER" id="PTHR30163">
    <property type="entry name" value="MEMBRANE-BOUND LYTIC MUREIN TRANSGLYCOSYLASE B"/>
    <property type="match status" value="1"/>
</dbReference>
<dbReference type="SUPFAM" id="SSF53955">
    <property type="entry name" value="Lysozyme-like"/>
    <property type="match status" value="1"/>
</dbReference>
<keyword evidence="1" id="KW-1133">Transmembrane helix</keyword>
<dbReference type="AlphaFoldDB" id="A0A7T0KFK7"/>
<evidence type="ECO:0000256" key="1">
    <source>
        <dbReference type="SAM" id="Phobius"/>
    </source>
</evidence>
<protein>
    <recommendedName>
        <fullName evidence="4">Transglycosylase SLT domain-containing protein</fullName>
    </recommendedName>
</protein>
<dbReference type="InterPro" id="IPR043426">
    <property type="entry name" value="MltB-like"/>
</dbReference>
<dbReference type="EMBL" id="CP064954">
    <property type="protein sequence ID" value="QPK79865.1"/>
    <property type="molecule type" value="Genomic_DNA"/>
</dbReference>
<dbReference type="RefSeq" id="WP_165007743.1">
    <property type="nucleotide sequence ID" value="NZ_CP064954.1"/>
</dbReference>
<proteinExistence type="predicted"/>
<dbReference type="PANTHER" id="PTHR30163:SF8">
    <property type="entry name" value="LYTIC MUREIN TRANSGLYCOSYLASE"/>
    <property type="match status" value="1"/>
</dbReference>
<keyword evidence="1" id="KW-0812">Transmembrane</keyword>
<gene>
    <name evidence="2" type="ORF">G7Y31_03990</name>
</gene>
<sequence>MGRFFVRLGCDTVVAVVLIVALVAWALSFFHVPPPTRQLQPVSEQVPPAAGAAVVDQEALGELAGSMDVDVKALRAYIAAEDHARQAWPGCGLRWNTLAGIGWVETRHGTYGGNWFKPSHLDDFGVATPPIVGIALDGTNGTARIADTDGGVLDGDAEFDRAMGPMQFIPTSWERYGAGNPQNIADAAVAAANLLCSGGRDMSTEEGWLEAIYSYNHSRDYVSRVARAANSYALEQPAVS</sequence>
<accession>A0A7T0KFK7</accession>
<dbReference type="GO" id="GO:0009253">
    <property type="term" value="P:peptidoglycan catabolic process"/>
    <property type="evidence" value="ECO:0007669"/>
    <property type="project" value="TreeGrafter"/>
</dbReference>
<evidence type="ECO:0000313" key="3">
    <source>
        <dbReference type="Proteomes" id="UP000594681"/>
    </source>
</evidence>
<evidence type="ECO:0000313" key="2">
    <source>
        <dbReference type="EMBL" id="QPK79865.1"/>
    </source>
</evidence>
<dbReference type="Proteomes" id="UP000594681">
    <property type="component" value="Chromosome"/>
</dbReference>